<dbReference type="Pfam" id="PF08646">
    <property type="entry name" value="Rep_fac-A_C"/>
    <property type="match status" value="1"/>
</dbReference>
<dbReference type="AlphaFoldDB" id="A0A833X2Z7"/>
<dbReference type="Gramene" id="Jr10_10370_p1">
    <property type="protein sequence ID" value="cds.Jr10_10370_p1"/>
    <property type="gene ID" value="Jr10_10370"/>
</dbReference>
<protein>
    <recommendedName>
        <fullName evidence="1">Replication factor A C-terminal domain-containing protein</fullName>
    </recommendedName>
</protein>
<dbReference type="Gene3D" id="2.40.50.140">
    <property type="entry name" value="Nucleic acid-binding proteins"/>
    <property type="match status" value="1"/>
</dbReference>
<dbReference type="InterPro" id="IPR013955">
    <property type="entry name" value="Rep_factor-A_C"/>
</dbReference>
<accession>A0A833X2Z7</accession>
<reference evidence="2" key="2">
    <citation type="submission" date="2020-03" db="EMBL/GenBank/DDBJ databases">
        <title>Walnut 2.0.</title>
        <authorList>
            <person name="Marrano A."/>
            <person name="Britton M."/>
            <person name="Zimin A.V."/>
            <person name="Zaini P.A."/>
            <person name="Workman R."/>
            <person name="Puiu D."/>
            <person name="Bianco L."/>
            <person name="Allen B.J."/>
            <person name="Troggio M."/>
            <person name="Leslie C.A."/>
            <person name="Timp W."/>
            <person name="Dendekar A."/>
            <person name="Salzberg S.L."/>
            <person name="Neale D.B."/>
        </authorList>
    </citation>
    <scope>NUCLEOTIDE SEQUENCE</scope>
    <source>
        <tissue evidence="2">Leaves</tissue>
    </source>
</reference>
<dbReference type="EMBL" id="LIHL02000010">
    <property type="protein sequence ID" value="KAF5457974.1"/>
    <property type="molecule type" value="Genomic_DNA"/>
</dbReference>
<evidence type="ECO:0000313" key="2">
    <source>
        <dbReference type="EMBL" id="KAF5457974.1"/>
    </source>
</evidence>
<evidence type="ECO:0000259" key="1">
    <source>
        <dbReference type="Pfam" id="PF08646"/>
    </source>
</evidence>
<dbReference type="SUPFAM" id="SSF50249">
    <property type="entry name" value="Nucleic acid-binding proteins"/>
    <property type="match status" value="1"/>
</dbReference>
<feature type="domain" description="Replication factor A C-terminal" evidence="1">
    <location>
        <begin position="19"/>
        <end position="140"/>
    </location>
</feature>
<dbReference type="InterPro" id="IPR012340">
    <property type="entry name" value="NA-bd_OB-fold"/>
</dbReference>
<comment type="caution">
    <text evidence="2">The sequence shown here is derived from an EMBL/GenBank/DDBJ whole genome shotgun (WGS) entry which is preliminary data.</text>
</comment>
<evidence type="ECO:0000313" key="3">
    <source>
        <dbReference type="Proteomes" id="UP000619265"/>
    </source>
</evidence>
<name>A0A833X2Z7_JUGRE</name>
<dbReference type="Proteomes" id="UP000619265">
    <property type="component" value="Unassembled WGS sequence"/>
</dbReference>
<reference evidence="2" key="1">
    <citation type="submission" date="2015-10" db="EMBL/GenBank/DDBJ databases">
        <authorList>
            <person name="Martinez-Garcia P.J."/>
            <person name="Crepeau M.W."/>
            <person name="Puiu D."/>
            <person name="Gonzalez-Ibeas D."/>
            <person name="Whalen J."/>
            <person name="Stevens K."/>
            <person name="Paul R."/>
            <person name="Butterfield T."/>
            <person name="Britton M."/>
            <person name="Reagan R."/>
            <person name="Chakraborty S."/>
            <person name="Walawage S.L."/>
            <person name="Vasquez-Gross H.A."/>
            <person name="Cardeno C."/>
            <person name="Famula R."/>
            <person name="Pratt K."/>
            <person name="Kuruganti S."/>
            <person name="Aradhya M.K."/>
            <person name="Leslie C.A."/>
            <person name="Dandekar A.M."/>
            <person name="Salzberg S.L."/>
            <person name="Wegrzyn J.L."/>
            <person name="Langley C.H."/>
            <person name="Neale D.B."/>
        </authorList>
    </citation>
    <scope>NUCLEOTIDE SEQUENCE</scope>
    <source>
        <tissue evidence="2">Leaves</tissue>
    </source>
</reference>
<gene>
    <name evidence="2" type="ORF">F2P56_022043</name>
</gene>
<organism evidence="2 3">
    <name type="scientific">Juglans regia</name>
    <name type="common">English walnut</name>
    <dbReference type="NCBI Taxonomy" id="51240"/>
    <lineage>
        <taxon>Eukaryota</taxon>
        <taxon>Viridiplantae</taxon>
        <taxon>Streptophyta</taxon>
        <taxon>Embryophyta</taxon>
        <taxon>Tracheophyta</taxon>
        <taxon>Spermatophyta</taxon>
        <taxon>Magnoliopsida</taxon>
        <taxon>eudicotyledons</taxon>
        <taxon>Gunneridae</taxon>
        <taxon>Pentapetalae</taxon>
        <taxon>rosids</taxon>
        <taxon>fabids</taxon>
        <taxon>Fagales</taxon>
        <taxon>Juglandaceae</taxon>
        <taxon>Juglans</taxon>
    </lineage>
</organism>
<sequence length="145" mass="16685">MQRSTFMVRGKFTISDLHQPFFYLSCAKCSKTTGYEKDEEFLCYNCKEQTTAKPRSRIYLEAFDDSGSIAVVAFEPTIERILDCTTTDIVQHIEQEDHSYVENITSKIEDKEWTIVLSASMNEFGKLRQNKFNVLSVNDIPGTTE</sequence>
<proteinExistence type="predicted"/>